<evidence type="ECO:0000313" key="2">
    <source>
        <dbReference type="EMBL" id="KAH3773480.1"/>
    </source>
</evidence>
<dbReference type="AlphaFoldDB" id="A0A9D4IGQ8"/>
<accession>A0A9D4IGQ8</accession>
<name>A0A9D4IGQ8_DREPO</name>
<keyword evidence="1" id="KW-0472">Membrane</keyword>
<gene>
    <name evidence="2" type="ORF">DPMN_174842</name>
</gene>
<reference evidence="2" key="2">
    <citation type="submission" date="2020-11" db="EMBL/GenBank/DDBJ databases">
        <authorList>
            <person name="McCartney M.A."/>
            <person name="Auch B."/>
            <person name="Kono T."/>
            <person name="Mallez S."/>
            <person name="Becker A."/>
            <person name="Gohl D.M."/>
            <person name="Silverstein K.A.T."/>
            <person name="Koren S."/>
            <person name="Bechman K.B."/>
            <person name="Herman A."/>
            <person name="Abrahante J.E."/>
            <person name="Garbe J."/>
        </authorList>
    </citation>
    <scope>NUCLEOTIDE SEQUENCE</scope>
    <source>
        <strain evidence="2">Duluth1</strain>
        <tissue evidence="2">Whole animal</tissue>
    </source>
</reference>
<evidence type="ECO:0000313" key="3">
    <source>
        <dbReference type="Proteomes" id="UP000828390"/>
    </source>
</evidence>
<sequence>MRDVEALNMEPSRKNGWTPPPHVLQVVAWLVLVVFAVLHFTSLAPALHASWQPAAYAVPAVALVVHLIVHLASVTIDPCDNKVLEKKYPKVKFDRSEHKHVIEDCHCYICQVDV</sequence>
<feature type="transmembrane region" description="Helical" evidence="1">
    <location>
        <begin position="26"/>
        <end position="47"/>
    </location>
</feature>
<keyword evidence="3" id="KW-1185">Reference proteome</keyword>
<reference evidence="2" key="1">
    <citation type="journal article" date="2019" name="bioRxiv">
        <title>The Genome of the Zebra Mussel, Dreissena polymorpha: A Resource for Invasive Species Research.</title>
        <authorList>
            <person name="McCartney M.A."/>
            <person name="Auch B."/>
            <person name="Kono T."/>
            <person name="Mallez S."/>
            <person name="Zhang Y."/>
            <person name="Obille A."/>
            <person name="Becker A."/>
            <person name="Abrahante J.E."/>
            <person name="Garbe J."/>
            <person name="Badalamenti J.P."/>
            <person name="Herman A."/>
            <person name="Mangelson H."/>
            <person name="Liachko I."/>
            <person name="Sullivan S."/>
            <person name="Sone E.D."/>
            <person name="Koren S."/>
            <person name="Silverstein K.A.T."/>
            <person name="Beckman K.B."/>
            <person name="Gohl D.M."/>
        </authorList>
    </citation>
    <scope>NUCLEOTIDE SEQUENCE</scope>
    <source>
        <strain evidence="2">Duluth1</strain>
        <tissue evidence="2">Whole animal</tissue>
    </source>
</reference>
<comment type="caution">
    <text evidence="2">The sequence shown here is derived from an EMBL/GenBank/DDBJ whole genome shotgun (WGS) entry which is preliminary data.</text>
</comment>
<keyword evidence="1" id="KW-0812">Transmembrane</keyword>
<organism evidence="2 3">
    <name type="scientific">Dreissena polymorpha</name>
    <name type="common">Zebra mussel</name>
    <name type="synonym">Mytilus polymorpha</name>
    <dbReference type="NCBI Taxonomy" id="45954"/>
    <lineage>
        <taxon>Eukaryota</taxon>
        <taxon>Metazoa</taxon>
        <taxon>Spiralia</taxon>
        <taxon>Lophotrochozoa</taxon>
        <taxon>Mollusca</taxon>
        <taxon>Bivalvia</taxon>
        <taxon>Autobranchia</taxon>
        <taxon>Heteroconchia</taxon>
        <taxon>Euheterodonta</taxon>
        <taxon>Imparidentia</taxon>
        <taxon>Neoheterodontei</taxon>
        <taxon>Myida</taxon>
        <taxon>Dreissenoidea</taxon>
        <taxon>Dreissenidae</taxon>
        <taxon>Dreissena</taxon>
    </lineage>
</organism>
<evidence type="ECO:0000256" key="1">
    <source>
        <dbReference type="SAM" id="Phobius"/>
    </source>
</evidence>
<protein>
    <submittedName>
        <fullName evidence="2">Uncharacterized protein</fullName>
    </submittedName>
</protein>
<proteinExistence type="predicted"/>
<dbReference type="EMBL" id="JAIWYP010000009">
    <property type="protein sequence ID" value="KAH3773480.1"/>
    <property type="molecule type" value="Genomic_DNA"/>
</dbReference>
<feature type="transmembrane region" description="Helical" evidence="1">
    <location>
        <begin position="54"/>
        <end position="76"/>
    </location>
</feature>
<dbReference type="Proteomes" id="UP000828390">
    <property type="component" value="Unassembled WGS sequence"/>
</dbReference>
<keyword evidence="1" id="KW-1133">Transmembrane helix</keyword>